<protein>
    <submittedName>
        <fullName evidence="7">Lysine transporter LysE</fullName>
    </submittedName>
</protein>
<evidence type="ECO:0000256" key="3">
    <source>
        <dbReference type="ARBA" id="ARBA00022692"/>
    </source>
</evidence>
<dbReference type="Proteomes" id="UP000624325">
    <property type="component" value="Unassembled WGS sequence"/>
</dbReference>
<feature type="transmembrane region" description="Helical" evidence="6">
    <location>
        <begin position="106"/>
        <end position="128"/>
    </location>
</feature>
<feature type="transmembrane region" description="Helical" evidence="6">
    <location>
        <begin position="179"/>
        <end position="197"/>
    </location>
</feature>
<evidence type="ECO:0000256" key="4">
    <source>
        <dbReference type="ARBA" id="ARBA00022989"/>
    </source>
</evidence>
<comment type="caution">
    <text evidence="7">The sequence shown here is derived from an EMBL/GenBank/DDBJ whole genome shotgun (WGS) entry which is preliminary data.</text>
</comment>
<feature type="transmembrane region" description="Helical" evidence="6">
    <location>
        <begin position="68"/>
        <end position="86"/>
    </location>
</feature>
<dbReference type="PANTHER" id="PTHR30086:SF20">
    <property type="entry name" value="ARGININE EXPORTER PROTEIN ARGO-RELATED"/>
    <property type="match status" value="1"/>
</dbReference>
<sequence>MAAQTIVAFWAVALLLIVVPGPDWAFTLSVGGSGRSVVPAVGGLTIGYGMLTGAVALGVGATVAASPAVLTALTVVGGCYLMWHGATTAIRRSSAPAADTAVRGNVLLRGIGVSALNPKGLLLFVALLPQFADRHGSWPVAGQLALLGLVFTATCTVFYLGVGSVARTALRGRPATARLVVRISGAAMFVVGAALLVERIA</sequence>
<organism evidence="7 8">
    <name type="scientific">Asanoa iriomotensis</name>
    <dbReference type="NCBI Taxonomy" id="234613"/>
    <lineage>
        <taxon>Bacteria</taxon>
        <taxon>Bacillati</taxon>
        <taxon>Actinomycetota</taxon>
        <taxon>Actinomycetes</taxon>
        <taxon>Micromonosporales</taxon>
        <taxon>Micromonosporaceae</taxon>
        <taxon>Asanoa</taxon>
    </lineage>
</organism>
<keyword evidence="3 6" id="KW-0812">Transmembrane</keyword>
<accession>A0ABQ4C3N0</accession>
<dbReference type="RefSeq" id="WP_203703543.1">
    <property type="nucleotide sequence ID" value="NZ_BAAALU010000016.1"/>
</dbReference>
<dbReference type="InterPro" id="IPR001123">
    <property type="entry name" value="LeuE-type"/>
</dbReference>
<evidence type="ECO:0000256" key="2">
    <source>
        <dbReference type="ARBA" id="ARBA00022475"/>
    </source>
</evidence>
<feature type="transmembrane region" description="Helical" evidence="6">
    <location>
        <begin position="140"/>
        <end position="159"/>
    </location>
</feature>
<comment type="subcellular location">
    <subcellularLocation>
        <location evidence="1">Cell membrane</location>
        <topology evidence="1">Multi-pass membrane protein</topology>
    </subcellularLocation>
</comment>
<gene>
    <name evidence="7" type="ORF">Air01nite_34740</name>
</gene>
<evidence type="ECO:0000256" key="5">
    <source>
        <dbReference type="ARBA" id="ARBA00023136"/>
    </source>
</evidence>
<reference evidence="7 8" key="1">
    <citation type="submission" date="2021-01" db="EMBL/GenBank/DDBJ databases">
        <title>Whole genome shotgun sequence of Asanoa iriomotensis NBRC 100142.</title>
        <authorList>
            <person name="Komaki H."/>
            <person name="Tamura T."/>
        </authorList>
    </citation>
    <scope>NUCLEOTIDE SEQUENCE [LARGE SCALE GENOMIC DNA]</scope>
    <source>
        <strain evidence="7 8">NBRC 100142</strain>
    </source>
</reference>
<keyword evidence="2" id="KW-1003">Cell membrane</keyword>
<name>A0ABQ4C3N0_9ACTN</name>
<evidence type="ECO:0000256" key="6">
    <source>
        <dbReference type="SAM" id="Phobius"/>
    </source>
</evidence>
<proteinExistence type="predicted"/>
<evidence type="ECO:0000313" key="7">
    <source>
        <dbReference type="EMBL" id="GIF57379.1"/>
    </source>
</evidence>
<dbReference type="Pfam" id="PF01810">
    <property type="entry name" value="LysE"/>
    <property type="match status" value="1"/>
</dbReference>
<keyword evidence="8" id="KW-1185">Reference proteome</keyword>
<dbReference type="EMBL" id="BONC01000022">
    <property type="protein sequence ID" value="GIF57379.1"/>
    <property type="molecule type" value="Genomic_DNA"/>
</dbReference>
<evidence type="ECO:0000256" key="1">
    <source>
        <dbReference type="ARBA" id="ARBA00004651"/>
    </source>
</evidence>
<keyword evidence="5 6" id="KW-0472">Membrane</keyword>
<feature type="transmembrane region" description="Helical" evidence="6">
    <location>
        <begin position="41"/>
        <end position="61"/>
    </location>
</feature>
<keyword evidence="4 6" id="KW-1133">Transmembrane helix</keyword>
<evidence type="ECO:0000313" key="8">
    <source>
        <dbReference type="Proteomes" id="UP000624325"/>
    </source>
</evidence>
<dbReference type="PANTHER" id="PTHR30086">
    <property type="entry name" value="ARGININE EXPORTER PROTEIN ARGO"/>
    <property type="match status" value="1"/>
</dbReference>